<feature type="compositionally biased region" description="Low complexity" evidence="1">
    <location>
        <begin position="275"/>
        <end position="312"/>
    </location>
</feature>
<evidence type="ECO:0000313" key="4">
    <source>
        <dbReference type="Proteomes" id="UP000636479"/>
    </source>
</evidence>
<feature type="compositionally biased region" description="Low complexity" evidence="1">
    <location>
        <begin position="240"/>
        <end position="255"/>
    </location>
</feature>
<feature type="region of interest" description="Disordered" evidence="1">
    <location>
        <begin position="234"/>
        <end position="319"/>
    </location>
</feature>
<keyword evidence="2" id="KW-0472">Membrane</keyword>
<organism evidence="3 4">
    <name type="scientific">Mycena indigotica</name>
    <dbReference type="NCBI Taxonomy" id="2126181"/>
    <lineage>
        <taxon>Eukaryota</taxon>
        <taxon>Fungi</taxon>
        <taxon>Dikarya</taxon>
        <taxon>Basidiomycota</taxon>
        <taxon>Agaricomycotina</taxon>
        <taxon>Agaricomycetes</taxon>
        <taxon>Agaricomycetidae</taxon>
        <taxon>Agaricales</taxon>
        <taxon>Marasmiineae</taxon>
        <taxon>Mycenaceae</taxon>
        <taxon>Mycena</taxon>
    </lineage>
</organism>
<name>A0A8H6W0F5_9AGAR</name>
<keyword evidence="4" id="KW-1185">Reference proteome</keyword>
<proteinExistence type="predicted"/>
<sequence>MGGVSTIGGKLETALISISGQPPIGDCILSTLALVTSFSTLICSRPFSWIMPRILHSLLLSLVLAVFLLFPRQTSAGATNTTFDDTDSSFSWWGTWTSITPASPCSGCASQPDTSRTRGGTWHDGNFPAGNTNPTGGSFTFTGSSVYIYGIDQWNIQADIVFTLPLASGNVVSTHHYSGNENYVYSVPFFSASGFPEKTYAVTWVLDTHQSTGVHVQVALIDYAIVTAGVNSEAAPPPTTGGSPSTGTSQEQTGTKPQPSGTDSQPEADSTRRASSTPISSSHSPSGQPSSISRSKISSPSISSPVSENNPSQTSSELAGHDHRRGLAKILGPLFAAVAVLVLLLFLWYRRRNRQTRGRMGAVDQPFHRMLQGSDINLVSSGFVDPRNAIDNLIPLFPQSQGKSENDAAAVSTTREGVQALDIPGISHETRMVSPSQTDSVDVRLLAERIAELEARVNGQTLLPDPELEHPPPYFGSAMRASDLG</sequence>
<protein>
    <submittedName>
        <fullName evidence="3">Uncharacterized protein</fullName>
    </submittedName>
</protein>
<keyword evidence="2" id="KW-0812">Transmembrane</keyword>
<comment type="caution">
    <text evidence="3">The sequence shown here is derived from an EMBL/GenBank/DDBJ whole genome shotgun (WGS) entry which is preliminary data.</text>
</comment>
<evidence type="ECO:0000256" key="1">
    <source>
        <dbReference type="SAM" id="MobiDB-lite"/>
    </source>
</evidence>
<feature type="region of interest" description="Disordered" evidence="1">
    <location>
        <begin position="461"/>
        <end position="485"/>
    </location>
</feature>
<reference evidence="3" key="1">
    <citation type="submission" date="2020-05" db="EMBL/GenBank/DDBJ databases">
        <title>Mycena genomes resolve the evolution of fungal bioluminescence.</title>
        <authorList>
            <person name="Tsai I.J."/>
        </authorList>
    </citation>
    <scope>NUCLEOTIDE SEQUENCE</scope>
    <source>
        <strain evidence="3">171206Taipei</strain>
    </source>
</reference>
<dbReference type="Proteomes" id="UP000636479">
    <property type="component" value="Unassembled WGS sequence"/>
</dbReference>
<dbReference type="RefSeq" id="XP_037217392.1">
    <property type="nucleotide sequence ID" value="XM_037365980.1"/>
</dbReference>
<dbReference type="AlphaFoldDB" id="A0A8H6W0F5"/>
<keyword evidence="2" id="KW-1133">Transmembrane helix</keyword>
<accession>A0A8H6W0F5</accession>
<feature type="compositionally biased region" description="Polar residues" evidence="1">
    <location>
        <begin position="256"/>
        <end position="268"/>
    </location>
</feature>
<evidence type="ECO:0000313" key="3">
    <source>
        <dbReference type="EMBL" id="KAF7297033.1"/>
    </source>
</evidence>
<gene>
    <name evidence="3" type="ORF">MIND_00935800</name>
</gene>
<dbReference type="GeneID" id="59348496"/>
<evidence type="ECO:0000256" key="2">
    <source>
        <dbReference type="SAM" id="Phobius"/>
    </source>
</evidence>
<feature type="transmembrane region" description="Helical" evidence="2">
    <location>
        <begin position="330"/>
        <end position="349"/>
    </location>
</feature>
<dbReference type="EMBL" id="JACAZF010000008">
    <property type="protein sequence ID" value="KAF7297033.1"/>
    <property type="molecule type" value="Genomic_DNA"/>
</dbReference>